<feature type="site" description="Transition state stabilizer" evidence="14">
    <location>
        <position position="279"/>
    </location>
</feature>
<feature type="site" description="Positions MEP for the nucleophilic attack" evidence="14">
    <location>
        <position position="165"/>
    </location>
</feature>
<evidence type="ECO:0000256" key="3">
    <source>
        <dbReference type="ARBA" id="ARBA00001968"/>
    </source>
</evidence>
<evidence type="ECO:0000313" key="16">
    <source>
        <dbReference type="EMBL" id="MDX8541907.1"/>
    </source>
</evidence>
<keyword evidence="10 14" id="KW-0479">Metal-binding</keyword>
<evidence type="ECO:0000256" key="6">
    <source>
        <dbReference type="ARBA" id="ARBA00008480"/>
    </source>
</evidence>
<gene>
    <name evidence="14" type="primary">ispDF</name>
    <name evidence="16" type="ORF">RFM23_30355</name>
</gene>
<evidence type="ECO:0000259" key="15">
    <source>
        <dbReference type="Pfam" id="PF02542"/>
    </source>
</evidence>
<feature type="binding site" evidence="14">
    <location>
        <position position="255"/>
    </location>
    <ligand>
        <name>a divalent metal cation</name>
        <dbReference type="ChEBI" id="CHEBI:60240"/>
    </ligand>
</feature>
<dbReference type="PROSITE" id="PS01295">
    <property type="entry name" value="ISPD"/>
    <property type="match status" value="1"/>
</dbReference>
<keyword evidence="13 14" id="KW-0511">Multifunctional enzyme</keyword>
<dbReference type="NCBIfam" id="TIGR00151">
    <property type="entry name" value="ispF"/>
    <property type="match status" value="1"/>
</dbReference>
<evidence type="ECO:0000313" key="17">
    <source>
        <dbReference type="Proteomes" id="UP001276564"/>
    </source>
</evidence>
<keyword evidence="11 14" id="KW-0414">Isoprene biosynthesis</keyword>
<dbReference type="InterPro" id="IPR001228">
    <property type="entry name" value="IspD"/>
</dbReference>
<dbReference type="Pfam" id="PF01128">
    <property type="entry name" value="IspD"/>
    <property type="match status" value="1"/>
</dbReference>
<keyword evidence="12 14" id="KW-0456">Lyase</keyword>
<comment type="catalytic activity">
    <reaction evidence="2 14">
        <text>2-C-methyl-D-erythritol 4-phosphate + CTP + H(+) = 4-CDP-2-C-methyl-D-erythritol + diphosphate</text>
        <dbReference type="Rhea" id="RHEA:13429"/>
        <dbReference type="ChEBI" id="CHEBI:15378"/>
        <dbReference type="ChEBI" id="CHEBI:33019"/>
        <dbReference type="ChEBI" id="CHEBI:37563"/>
        <dbReference type="ChEBI" id="CHEBI:57823"/>
        <dbReference type="ChEBI" id="CHEBI:58262"/>
        <dbReference type="EC" id="2.7.7.60"/>
    </reaction>
</comment>
<comment type="cofactor">
    <cofactor evidence="3 14">
        <name>a divalent metal cation</name>
        <dbReference type="ChEBI" id="CHEBI:60240"/>
    </cofactor>
</comment>
<dbReference type="Gene3D" id="3.90.550.10">
    <property type="entry name" value="Spore Coat Polysaccharide Biosynthesis Protein SpsA, Chain A"/>
    <property type="match status" value="1"/>
</dbReference>
<dbReference type="Pfam" id="PF02542">
    <property type="entry name" value="YgbB"/>
    <property type="match status" value="1"/>
</dbReference>
<dbReference type="EC" id="2.7.7.60" evidence="14"/>
<accession>A0ABU5AXK4</accession>
<evidence type="ECO:0000256" key="5">
    <source>
        <dbReference type="ARBA" id="ARBA00004787"/>
    </source>
</evidence>
<dbReference type="HAMAP" id="MF_00108">
    <property type="entry name" value="IspD"/>
    <property type="match status" value="1"/>
</dbReference>
<dbReference type="RefSeq" id="WP_320254784.1">
    <property type="nucleotide sequence ID" value="NZ_JAVIIO010000004.1"/>
</dbReference>
<dbReference type="EC" id="4.6.1.12" evidence="14"/>
<dbReference type="EMBL" id="JAVIIP010000031">
    <property type="protein sequence ID" value="MDX8541907.1"/>
    <property type="molecule type" value="Genomic_DNA"/>
</dbReference>
<feature type="site" description="Positions MEP for the nucleophilic attack" evidence="14">
    <location>
        <position position="222"/>
    </location>
</feature>
<feature type="region of interest" description="2-C-methyl-D-erythritol 4-phosphate cytidylyltransferase" evidence="14">
    <location>
        <begin position="1"/>
        <end position="246"/>
    </location>
</feature>
<dbReference type="NCBIfam" id="TIGR00453">
    <property type="entry name" value="ispD"/>
    <property type="match status" value="1"/>
</dbReference>
<comment type="catalytic activity">
    <reaction evidence="1 14">
        <text>4-CDP-2-C-methyl-D-erythritol 2-phosphate = 2-C-methyl-D-erythritol 2,4-cyclic diphosphate + CMP</text>
        <dbReference type="Rhea" id="RHEA:23864"/>
        <dbReference type="ChEBI" id="CHEBI:57919"/>
        <dbReference type="ChEBI" id="CHEBI:58483"/>
        <dbReference type="ChEBI" id="CHEBI:60377"/>
        <dbReference type="EC" id="4.6.1.12"/>
    </reaction>
</comment>
<feature type="binding site" evidence="14">
    <location>
        <begin position="279"/>
        <end position="280"/>
    </location>
    <ligand>
        <name>4-CDP-2-C-methyl-D-erythritol 2-phosphate</name>
        <dbReference type="ChEBI" id="CHEBI:57919"/>
    </ligand>
</feature>
<dbReference type="InterPro" id="IPR034683">
    <property type="entry name" value="IspD/TarI"/>
</dbReference>
<dbReference type="PROSITE" id="PS01350">
    <property type="entry name" value="ISPF"/>
    <property type="match status" value="1"/>
</dbReference>
<organism evidence="16 17">
    <name type="scientific">Mesorhizobium abyssinicae</name>
    <dbReference type="NCBI Taxonomy" id="1209958"/>
    <lineage>
        <taxon>Bacteria</taxon>
        <taxon>Pseudomonadati</taxon>
        <taxon>Pseudomonadota</taxon>
        <taxon>Alphaproteobacteria</taxon>
        <taxon>Hyphomicrobiales</taxon>
        <taxon>Phyllobacteriaceae</taxon>
        <taxon>Mesorhizobium</taxon>
    </lineage>
</organism>
<dbReference type="Gene3D" id="3.30.1330.50">
    <property type="entry name" value="2-C-methyl-D-erythritol 2,4-cyclodiphosphate synthase"/>
    <property type="match status" value="1"/>
</dbReference>
<evidence type="ECO:0000256" key="10">
    <source>
        <dbReference type="ARBA" id="ARBA00022723"/>
    </source>
</evidence>
<dbReference type="HAMAP" id="MF_01520">
    <property type="entry name" value="IspDF"/>
    <property type="match status" value="1"/>
</dbReference>
<comment type="pathway">
    <text evidence="4 14">Isoprenoid biosynthesis; isopentenyl diphosphate biosynthesis via DXP pathway; isopentenyl diphosphate from 1-deoxy-D-xylulose 5-phosphate: step 4/6.</text>
</comment>
<dbReference type="PANTHER" id="PTHR43181">
    <property type="entry name" value="2-C-METHYL-D-ERYTHRITOL 2,4-CYCLODIPHOSPHATE SYNTHASE, CHLOROPLASTIC"/>
    <property type="match status" value="1"/>
</dbReference>
<name>A0ABU5AXK4_9HYPH</name>
<dbReference type="SUPFAM" id="SSF53448">
    <property type="entry name" value="Nucleotide-diphospho-sugar transferases"/>
    <property type="match status" value="1"/>
</dbReference>
<dbReference type="InterPro" id="IPR029044">
    <property type="entry name" value="Nucleotide-diphossugar_trans"/>
</dbReference>
<comment type="caution">
    <text evidence="14">Lacks conserved residue(s) required for the propagation of feature annotation.</text>
</comment>
<feature type="binding site" evidence="14">
    <location>
        <position position="287"/>
    </location>
    <ligand>
        <name>a divalent metal cation</name>
        <dbReference type="ChEBI" id="CHEBI:60240"/>
    </ligand>
</feature>
<comment type="function">
    <text evidence="14">Bifunctional enzyme that catalyzes the formation of 4-diphosphocytidyl-2-C-methyl-D-erythritol from CTP and 2-C-methyl-D-erythritol 4-phosphate (MEP) (IspD), and catalyzes the conversion of 4-diphosphocytidyl-2-C-methyl-D-erythritol 2-phosphate (CDP-ME2P) to 2-C-methyl-D-erythritol 2,4-cyclodiphosphate (ME-CPP) with a corresponding release of cytidine 5-monophosphate (CMP) (IspF).</text>
</comment>
<feature type="binding site" evidence="14">
    <location>
        <begin position="377"/>
        <end position="380"/>
    </location>
    <ligand>
        <name>4-CDP-2-C-methyl-D-erythritol 2-phosphate</name>
        <dbReference type="ChEBI" id="CHEBI:57919"/>
    </ligand>
</feature>
<comment type="similarity">
    <text evidence="7">Belongs to the IspD/TarI cytidylyltransferase family. IspD subfamily.</text>
</comment>
<evidence type="ECO:0000256" key="8">
    <source>
        <dbReference type="ARBA" id="ARBA00022679"/>
    </source>
</evidence>
<dbReference type="InterPro" id="IPR026596">
    <property type="entry name" value="IspD/F"/>
</dbReference>
<dbReference type="CDD" id="cd00554">
    <property type="entry name" value="MECDP_synthase"/>
    <property type="match status" value="1"/>
</dbReference>
<reference evidence="16 17" key="1">
    <citation type="submission" date="2023-08" db="EMBL/GenBank/DDBJ databases">
        <title>Implementing the SeqCode for naming new Mesorhizobium species isolated from Vachellia karroo root nodules.</title>
        <authorList>
            <person name="Van Lill M."/>
        </authorList>
    </citation>
    <scope>NUCLEOTIDE SEQUENCE [LARGE SCALE GENOMIC DNA]</scope>
    <source>
        <strain evidence="16 17">VK4B</strain>
    </source>
</reference>
<feature type="domain" description="2-C-methyl-D-erythritol 2,4-cyclodiphosphate synthase" evidence="15">
    <location>
        <begin position="246"/>
        <end position="399"/>
    </location>
</feature>
<comment type="pathway">
    <text evidence="5 14">Isoprenoid biosynthesis; isopentenyl diphosphate biosynthesis via DXP pathway; isopentenyl diphosphate from 1-deoxy-D-xylulose 5-phosphate: step 2/6.</text>
</comment>
<dbReference type="HAMAP" id="MF_00107">
    <property type="entry name" value="IspF"/>
    <property type="match status" value="1"/>
</dbReference>
<evidence type="ECO:0000256" key="1">
    <source>
        <dbReference type="ARBA" id="ARBA00000200"/>
    </source>
</evidence>
<dbReference type="GO" id="GO:0008685">
    <property type="term" value="F:2-C-methyl-D-erythritol 2,4-cyclodiphosphate synthase activity"/>
    <property type="evidence" value="ECO:0007669"/>
    <property type="project" value="UniProtKB-EC"/>
</dbReference>
<feature type="site" description="Transition state stabilizer" evidence="14">
    <location>
        <position position="26"/>
    </location>
</feature>
<dbReference type="GO" id="GO:0050518">
    <property type="term" value="F:2-C-methyl-D-erythritol 4-phosphate cytidylyltransferase activity"/>
    <property type="evidence" value="ECO:0007669"/>
    <property type="project" value="UniProtKB-EC"/>
</dbReference>
<evidence type="ECO:0000256" key="2">
    <source>
        <dbReference type="ARBA" id="ARBA00001282"/>
    </source>
</evidence>
<feature type="binding site" evidence="14">
    <location>
        <position position="387"/>
    </location>
    <ligand>
        <name>4-CDP-2-C-methyl-D-erythritol 2-phosphate</name>
        <dbReference type="ChEBI" id="CHEBI:57919"/>
    </ligand>
</feature>
<feature type="site" description="Transition state stabilizer" evidence="14">
    <location>
        <position position="378"/>
    </location>
</feature>
<feature type="binding site" evidence="14">
    <location>
        <begin position="253"/>
        <end position="255"/>
    </location>
    <ligand>
        <name>4-CDP-2-C-methyl-D-erythritol 2-phosphate</name>
        <dbReference type="ChEBI" id="CHEBI:57919"/>
    </ligand>
</feature>
<evidence type="ECO:0000256" key="7">
    <source>
        <dbReference type="ARBA" id="ARBA00009789"/>
    </source>
</evidence>
<comment type="similarity">
    <text evidence="14">In the N-terminal section; belongs to the IspD/TarI cytidylyltransferase family. IspD subfamily.</text>
</comment>
<dbReference type="PANTHER" id="PTHR43181:SF1">
    <property type="entry name" value="2-C-METHYL-D-ERYTHRITOL 2,4-CYCLODIPHOSPHATE SYNTHASE, CHLOROPLASTIC"/>
    <property type="match status" value="1"/>
</dbReference>
<dbReference type="InterPro" id="IPR036571">
    <property type="entry name" value="MECDP_synthase_sf"/>
</dbReference>
<dbReference type="InterPro" id="IPR003526">
    <property type="entry name" value="MECDP_synthase"/>
</dbReference>
<dbReference type="Proteomes" id="UP001276564">
    <property type="component" value="Unassembled WGS sequence"/>
</dbReference>
<dbReference type="InterPro" id="IPR020555">
    <property type="entry name" value="MECDP_synthase_CS"/>
</dbReference>
<protein>
    <recommendedName>
        <fullName evidence="14">Bifunctional enzyme IspD/IspF</fullName>
    </recommendedName>
    <domain>
        <recommendedName>
            <fullName evidence="14">2-C-methyl-D-erythritol 4-phosphate cytidylyltransferase</fullName>
            <ecNumber evidence="14">2.7.7.60</ecNumber>
        </recommendedName>
        <alternativeName>
            <fullName evidence="14">4-diphosphocytidyl-2C-methyl-D-erythritol synthase</fullName>
        </alternativeName>
        <alternativeName>
            <fullName evidence="14">MEP cytidylyltransferase</fullName>
            <shortName evidence="14">MCT</shortName>
        </alternativeName>
    </domain>
    <domain>
        <recommendedName>
            <fullName evidence="14">2-C-methyl-D-erythritol 2,4-cyclodiphosphate synthase</fullName>
            <shortName evidence="14">MECDP-synthase</shortName>
            <shortName evidence="14">MECPP-synthase</shortName>
            <shortName evidence="14">MECPS</shortName>
            <ecNumber evidence="14">4.6.1.12</ecNumber>
        </recommendedName>
    </domain>
</protein>
<evidence type="ECO:0000256" key="11">
    <source>
        <dbReference type="ARBA" id="ARBA00023229"/>
    </source>
</evidence>
<dbReference type="NCBIfam" id="NF006899">
    <property type="entry name" value="PRK09382.1"/>
    <property type="match status" value="1"/>
</dbReference>
<evidence type="ECO:0000256" key="14">
    <source>
        <dbReference type="HAMAP-Rule" id="MF_01520"/>
    </source>
</evidence>
<sequence>MTDASKNQGLDDKVAVVIVAAGRGARAGQANGPKQYQRIGGRAVIARTLETFLAHPRTGPVVVAIHADDGELFRNAAGASADRVLAVTGGDSRQASVRLGLLALRDSAPGRVLVHDAVRPFVDATLIDRTIDAIGERQGALPALPVADTLKRESAAGMIEETVSRNGLHAAQTPQGFPFWPLLAAHEKAHHLGKADFTDDAAIAEWAHIPVKLVPGSPDNIKLTWARDIAMADQRLSGERPRFPDIRTGNGYDVHAFEAGDHVTLCGVAIPHDRKLSGHSDADVGLHALTDALLATCGAGDIGTHFPPSDPQWKGAASKIFVEHAAKLVRGRGGRIANADITLICEAPRVGPHREAMTAALAAMLGIAGERISIKATTNEKLGFVGRQEGIAAIATASVVFPGEVPE</sequence>
<dbReference type="InterPro" id="IPR018294">
    <property type="entry name" value="ISPD_synthase_CS"/>
</dbReference>
<feature type="binding site" evidence="14">
    <location>
        <begin position="301"/>
        <end position="303"/>
    </location>
    <ligand>
        <name>4-CDP-2-C-methyl-D-erythritol 2-phosphate</name>
        <dbReference type="ChEBI" id="CHEBI:57919"/>
    </ligand>
</feature>
<proteinExistence type="inferred from homology"/>
<feature type="region of interest" description="2-C-methyl-D-erythritol 2,4-cyclodiphosphate synthase" evidence="14">
    <location>
        <begin position="247"/>
        <end position="407"/>
    </location>
</feature>
<feature type="site" description="Transition state stabilizer" evidence="14">
    <location>
        <position position="34"/>
    </location>
</feature>
<evidence type="ECO:0000256" key="12">
    <source>
        <dbReference type="ARBA" id="ARBA00023239"/>
    </source>
</evidence>
<keyword evidence="17" id="KW-1185">Reference proteome</keyword>
<comment type="similarity">
    <text evidence="14">In the C-terminal section; belongs to the IspF family.</text>
</comment>
<dbReference type="SUPFAM" id="SSF69765">
    <property type="entry name" value="IpsF-like"/>
    <property type="match status" value="1"/>
</dbReference>
<feature type="binding site" evidence="14">
    <location>
        <position position="253"/>
    </location>
    <ligand>
        <name>a divalent metal cation</name>
        <dbReference type="ChEBI" id="CHEBI:60240"/>
    </ligand>
</feature>
<keyword evidence="9 14" id="KW-0548">Nucleotidyltransferase</keyword>
<comment type="caution">
    <text evidence="16">The sequence shown here is derived from an EMBL/GenBank/DDBJ whole genome shotgun (WGS) entry which is preliminary data.</text>
</comment>
<feature type="binding site" evidence="14">
    <location>
        <position position="384"/>
    </location>
    <ligand>
        <name>4-CDP-2-C-methyl-D-erythritol 2-phosphate</name>
        <dbReference type="ChEBI" id="CHEBI:57919"/>
    </ligand>
</feature>
<comment type="similarity">
    <text evidence="6">Belongs to the IspF family.</text>
</comment>
<evidence type="ECO:0000256" key="4">
    <source>
        <dbReference type="ARBA" id="ARBA00004709"/>
    </source>
</evidence>
<evidence type="ECO:0000256" key="9">
    <source>
        <dbReference type="ARBA" id="ARBA00022695"/>
    </source>
</evidence>
<keyword evidence="8 14" id="KW-0808">Transferase</keyword>
<evidence type="ECO:0000256" key="13">
    <source>
        <dbReference type="ARBA" id="ARBA00023268"/>
    </source>
</evidence>
<dbReference type="CDD" id="cd02516">
    <property type="entry name" value="CDP-ME_synthetase"/>
    <property type="match status" value="1"/>
</dbReference>